<dbReference type="GeneID" id="69580312"/>
<protein>
    <submittedName>
        <fullName evidence="1">Putative outer membrane insertion C-signal</fullName>
    </submittedName>
</protein>
<evidence type="ECO:0000313" key="1">
    <source>
        <dbReference type="EMBL" id="CEN41092.1"/>
    </source>
</evidence>
<proteinExistence type="predicted"/>
<gene>
    <name evidence="1" type="ORF">CCAN12_800058</name>
</gene>
<dbReference type="Proteomes" id="UP000044026">
    <property type="component" value="Unassembled WGS sequence"/>
</dbReference>
<name>A0A0B7HT57_9FLAO</name>
<reference evidence="1 2" key="1">
    <citation type="submission" date="2015-01" db="EMBL/GenBank/DDBJ databases">
        <authorList>
            <person name="Xiang T."/>
            <person name="Song Y."/>
            <person name="Huang L."/>
            <person name="Wang B."/>
            <person name="Wu P."/>
        </authorList>
    </citation>
    <scope>NUCLEOTIDE SEQUENCE [LARGE SCALE GENOMIC DNA]</scope>
    <source>
        <strain evidence="1 2">Cc12</strain>
    </source>
</reference>
<accession>A0A0B7HT57</accession>
<sequence length="203" mass="22002">MKKIFKIALVALFGVVGYTANAQETGLSLKAGVNFNGVSGDDVKGAKGVVGFHAGLGYEVGFTDIFAFETGVYFDTRGYKYEVEETILTKKIEAKTNIYSITVPVLAKARFEVLPDVRAFVNAGPFANIGIMGKAKLGDKSEDVKFGNKEDEIERFGYGVNFGAGVEFNKFVVGVGYDLGLSKLHKDIKAYNNAFKVSVGFKF</sequence>
<dbReference type="Pfam" id="PF13568">
    <property type="entry name" value="OMP_b-brl_2"/>
    <property type="match status" value="1"/>
</dbReference>
<dbReference type="InterPro" id="IPR025665">
    <property type="entry name" value="Beta-barrel_OMP_2"/>
</dbReference>
<dbReference type="RefSeq" id="WP_042002023.1">
    <property type="nucleotide sequence ID" value="NZ_CP022382.1"/>
</dbReference>
<organism evidence="1 2">
    <name type="scientific">Capnocytophaga canimorsus</name>
    <dbReference type="NCBI Taxonomy" id="28188"/>
    <lineage>
        <taxon>Bacteria</taxon>
        <taxon>Pseudomonadati</taxon>
        <taxon>Bacteroidota</taxon>
        <taxon>Flavobacteriia</taxon>
        <taxon>Flavobacteriales</taxon>
        <taxon>Flavobacteriaceae</taxon>
        <taxon>Capnocytophaga</taxon>
    </lineage>
</organism>
<dbReference type="AlphaFoldDB" id="A0A0B7HT57"/>
<dbReference type="SUPFAM" id="SSF56925">
    <property type="entry name" value="OMPA-like"/>
    <property type="match status" value="1"/>
</dbReference>
<dbReference type="InterPro" id="IPR011250">
    <property type="entry name" value="OMP/PagP_B-barrel"/>
</dbReference>
<evidence type="ECO:0000313" key="2">
    <source>
        <dbReference type="Proteomes" id="UP000044026"/>
    </source>
</evidence>
<dbReference type="EMBL" id="CDOE01000079">
    <property type="protein sequence ID" value="CEN41092.1"/>
    <property type="molecule type" value="Genomic_DNA"/>
</dbReference>